<comment type="caution">
    <text evidence="4">The sequence shown here is derived from an EMBL/GenBank/DDBJ whole genome shotgun (WGS) entry which is preliminary data.</text>
</comment>
<dbReference type="InterPro" id="IPR012983">
    <property type="entry name" value="PHR"/>
</dbReference>
<dbReference type="Pfam" id="PF07707">
    <property type="entry name" value="BACK"/>
    <property type="match status" value="1"/>
</dbReference>
<dbReference type="GO" id="GO:0005829">
    <property type="term" value="C:cytosol"/>
    <property type="evidence" value="ECO:0007669"/>
    <property type="project" value="TreeGrafter"/>
</dbReference>
<sequence length="429" mass="48263">MEMTTKWQYSESFAETNLKMLENEALCDVIFAAGNEQKQIKCHKVILASRSPVFYAMFCGTLAESKDVIYVPDIESSTLDHLLRYLYSGKVEINAGTVLSLLYTAKKYDIPGLASQCKTFLNDNLDAENVCTVLDQTIVFDDEEMKAKSLEFIMDKSESVLKSDAFTRMSKSGLQEVLKLETFSASECELYLGCKRWAAQRCRVAGKQETDEHIRQELGDELIDLIRFPTMTLEEFTDVVTCEYVLNKDEMLSVYRSIVKKENVSKFKNKHRLSVIKKCLFERFKTVGGSWANGGAQDGLSFIVSKDCYLSGIDMFLPDVEGSVTGVLELLEGTTVIHTQNVTLRYNKGVEHVLVDLEKCLHLNSRSEYSIRQIMKGSSAFYCNSAKTNITMQGVDMTLSDLKVGKSDNGTTSNSGQFYGFALLIHTKK</sequence>
<name>A0A9D4F5C9_DREPO</name>
<dbReference type="PANTHER" id="PTHR45774:SF3">
    <property type="entry name" value="BTB (POZ) DOMAIN-CONTAINING 2B-RELATED"/>
    <property type="match status" value="1"/>
</dbReference>
<keyword evidence="2" id="KW-0963">Cytoplasm</keyword>
<dbReference type="GO" id="GO:0022008">
    <property type="term" value="P:neurogenesis"/>
    <property type="evidence" value="ECO:0007669"/>
    <property type="project" value="TreeGrafter"/>
</dbReference>
<dbReference type="SMART" id="SM00875">
    <property type="entry name" value="BACK"/>
    <property type="match status" value="1"/>
</dbReference>
<evidence type="ECO:0000256" key="2">
    <source>
        <dbReference type="ARBA" id="ARBA00022490"/>
    </source>
</evidence>
<comment type="subcellular location">
    <subcellularLocation>
        <location evidence="1">Cytoplasm</location>
    </subcellularLocation>
</comment>
<proteinExistence type="predicted"/>
<dbReference type="AlphaFoldDB" id="A0A9D4F5C9"/>
<dbReference type="Gene3D" id="2.60.120.820">
    <property type="entry name" value="PHR domain"/>
    <property type="match status" value="1"/>
</dbReference>
<dbReference type="SMART" id="SM00225">
    <property type="entry name" value="BTB"/>
    <property type="match status" value="1"/>
</dbReference>
<dbReference type="InterPro" id="IPR000210">
    <property type="entry name" value="BTB/POZ_dom"/>
</dbReference>
<evidence type="ECO:0000259" key="3">
    <source>
        <dbReference type="PROSITE" id="PS50097"/>
    </source>
</evidence>
<dbReference type="InterPro" id="IPR011705">
    <property type="entry name" value="BACK"/>
</dbReference>
<dbReference type="Pfam" id="PF08005">
    <property type="entry name" value="PHR"/>
    <property type="match status" value="1"/>
</dbReference>
<dbReference type="InterPro" id="IPR038648">
    <property type="entry name" value="PHR_sf"/>
</dbReference>
<dbReference type="Pfam" id="PF00651">
    <property type="entry name" value="BTB"/>
    <property type="match status" value="1"/>
</dbReference>
<organism evidence="4 5">
    <name type="scientific">Dreissena polymorpha</name>
    <name type="common">Zebra mussel</name>
    <name type="synonym">Mytilus polymorpha</name>
    <dbReference type="NCBI Taxonomy" id="45954"/>
    <lineage>
        <taxon>Eukaryota</taxon>
        <taxon>Metazoa</taxon>
        <taxon>Spiralia</taxon>
        <taxon>Lophotrochozoa</taxon>
        <taxon>Mollusca</taxon>
        <taxon>Bivalvia</taxon>
        <taxon>Autobranchia</taxon>
        <taxon>Heteroconchia</taxon>
        <taxon>Euheterodonta</taxon>
        <taxon>Imparidentia</taxon>
        <taxon>Neoheterodontei</taxon>
        <taxon>Myida</taxon>
        <taxon>Dreissenoidea</taxon>
        <taxon>Dreissenidae</taxon>
        <taxon>Dreissena</taxon>
    </lineage>
</organism>
<reference evidence="4" key="2">
    <citation type="submission" date="2020-11" db="EMBL/GenBank/DDBJ databases">
        <authorList>
            <person name="McCartney M.A."/>
            <person name="Auch B."/>
            <person name="Kono T."/>
            <person name="Mallez S."/>
            <person name="Becker A."/>
            <person name="Gohl D.M."/>
            <person name="Silverstein K.A.T."/>
            <person name="Koren S."/>
            <person name="Bechman K.B."/>
            <person name="Herman A."/>
            <person name="Abrahante J.E."/>
            <person name="Garbe J."/>
        </authorList>
    </citation>
    <scope>NUCLEOTIDE SEQUENCE</scope>
    <source>
        <strain evidence="4">Duluth1</strain>
        <tissue evidence="4">Whole animal</tissue>
    </source>
</reference>
<dbReference type="SUPFAM" id="SSF54695">
    <property type="entry name" value="POZ domain"/>
    <property type="match status" value="1"/>
</dbReference>
<gene>
    <name evidence="4" type="ORF">DPMN_146137</name>
</gene>
<accession>A0A9D4F5C9</accession>
<dbReference type="PROSITE" id="PS50097">
    <property type="entry name" value="BTB"/>
    <property type="match status" value="1"/>
</dbReference>
<dbReference type="PANTHER" id="PTHR45774">
    <property type="entry name" value="BTB/POZ DOMAIN-CONTAINING"/>
    <property type="match status" value="1"/>
</dbReference>
<dbReference type="EMBL" id="JAIWYP010000007">
    <property type="protein sequence ID" value="KAH3792640.1"/>
    <property type="molecule type" value="Genomic_DNA"/>
</dbReference>
<dbReference type="Gene3D" id="1.25.40.420">
    <property type="match status" value="1"/>
</dbReference>
<evidence type="ECO:0000313" key="4">
    <source>
        <dbReference type="EMBL" id="KAH3792640.1"/>
    </source>
</evidence>
<keyword evidence="5" id="KW-1185">Reference proteome</keyword>
<dbReference type="InterPro" id="IPR011333">
    <property type="entry name" value="SKP1/BTB/POZ_sf"/>
</dbReference>
<dbReference type="Proteomes" id="UP000828390">
    <property type="component" value="Unassembled WGS sequence"/>
</dbReference>
<evidence type="ECO:0000256" key="1">
    <source>
        <dbReference type="ARBA" id="ARBA00004496"/>
    </source>
</evidence>
<dbReference type="Gene3D" id="3.30.710.10">
    <property type="entry name" value="Potassium Channel Kv1.1, Chain A"/>
    <property type="match status" value="1"/>
</dbReference>
<evidence type="ECO:0000313" key="5">
    <source>
        <dbReference type="Proteomes" id="UP000828390"/>
    </source>
</evidence>
<protein>
    <recommendedName>
        <fullName evidence="3">BTB domain-containing protein</fullName>
    </recommendedName>
</protein>
<reference evidence="4" key="1">
    <citation type="journal article" date="2019" name="bioRxiv">
        <title>The Genome of the Zebra Mussel, Dreissena polymorpha: A Resource for Invasive Species Research.</title>
        <authorList>
            <person name="McCartney M.A."/>
            <person name="Auch B."/>
            <person name="Kono T."/>
            <person name="Mallez S."/>
            <person name="Zhang Y."/>
            <person name="Obille A."/>
            <person name="Becker A."/>
            <person name="Abrahante J.E."/>
            <person name="Garbe J."/>
            <person name="Badalamenti J.P."/>
            <person name="Herman A."/>
            <person name="Mangelson H."/>
            <person name="Liachko I."/>
            <person name="Sullivan S."/>
            <person name="Sone E.D."/>
            <person name="Koren S."/>
            <person name="Silverstein K.A.T."/>
            <person name="Beckman K.B."/>
            <person name="Gohl D.M."/>
        </authorList>
    </citation>
    <scope>NUCLEOTIDE SEQUENCE</scope>
    <source>
        <strain evidence="4">Duluth1</strain>
        <tissue evidence="4">Whole animal</tissue>
    </source>
</reference>
<feature type="domain" description="BTB" evidence="3">
    <location>
        <begin position="27"/>
        <end position="95"/>
    </location>
</feature>